<evidence type="ECO:0000313" key="1">
    <source>
        <dbReference type="EMBL" id="SVB06426.1"/>
    </source>
</evidence>
<name>A0A382AY00_9ZZZZ</name>
<dbReference type="AlphaFoldDB" id="A0A382AY00"/>
<sequence length="290" mass="32944">MNEMKKFKNIIWLFIIVFSLPCSATNQVVFTFGKIEVLPANYQNWFFLNKGQVLEGKDLLRLPPKSLIRLKSNDGTLLPTLSGGREIKVEVLIQEGLQLKNRNGTQNNQGINENLTVDVLPLGNRIKKLPEHTRSDSTNNQNITTEQLEELRLQIHHLPSDFIQLLQKFPVDQDSDHYPSRNLNVARTIYDSIIVGSTFTSRVQKAKLNYSLLYAQLIHYVQIPVDLTTNNSGQLTIIFDSGVSSINANMITANKQLIVNQKNQNHIHIPVQVKPGTNFITAWYDGKINK</sequence>
<accession>A0A382AY00</accession>
<protein>
    <submittedName>
        <fullName evidence="1">Uncharacterized protein</fullName>
    </submittedName>
</protein>
<reference evidence="1" key="1">
    <citation type="submission" date="2018-05" db="EMBL/GenBank/DDBJ databases">
        <authorList>
            <person name="Lanie J.A."/>
            <person name="Ng W.-L."/>
            <person name="Kazmierczak K.M."/>
            <person name="Andrzejewski T.M."/>
            <person name="Davidsen T.M."/>
            <person name="Wayne K.J."/>
            <person name="Tettelin H."/>
            <person name="Glass J.I."/>
            <person name="Rusch D."/>
            <person name="Podicherti R."/>
            <person name="Tsui H.-C.T."/>
            <person name="Winkler M.E."/>
        </authorList>
    </citation>
    <scope>NUCLEOTIDE SEQUENCE</scope>
</reference>
<organism evidence="1">
    <name type="scientific">marine metagenome</name>
    <dbReference type="NCBI Taxonomy" id="408172"/>
    <lineage>
        <taxon>unclassified sequences</taxon>
        <taxon>metagenomes</taxon>
        <taxon>ecological metagenomes</taxon>
    </lineage>
</organism>
<gene>
    <name evidence="1" type="ORF">METZ01_LOCUS159280</name>
</gene>
<dbReference type="EMBL" id="UINC01027346">
    <property type="protein sequence ID" value="SVB06426.1"/>
    <property type="molecule type" value="Genomic_DNA"/>
</dbReference>
<proteinExistence type="predicted"/>